<keyword evidence="7" id="KW-0805">Transcription regulation</keyword>
<comment type="subcellular location">
    <subcellularLocation>
        <location evidence="1">Cytoplasm</location>
    </subcellularLocation>
</comment>
<dbReference type="SUPFAM" id="SSF46689">
    <property type="entry name" value="Homeodomain-like"/>
    <property type="match status" value="1"/>
</dbReference>
<evidence type="ECO:0000256" key="1">
    <source>
        <dbReference type="ARBA" id="ARBA00004496"/>
    </source>
</evidence>
<evidence type="ECO:0000256" key="3">
    <source>
        <dbReference type="ARBA" id="ARBA00022491"/>
    </source>
</evidence>
<dbReference type="GO" id="GO:0003677">
    <property type="term" value="F:DNA binding"/>
    <property type="evidence" value="ECO:0007669"/>
    <property type="project" value="UniProtKB-KW"/>
</dbReference>
<keyword evidence="9" id="KW-0804">Transcription</keyword>
<evidence type="ECO:0000256" key="7">
    <source>
        <dbReference type="ARBA" id="ARBA00023015"/>
    </source>
</evidence>
<dbReference type="InterPro" id="IPR027417">
    <property type="entry name" value="P-loop_NTPase"/>
</dbReference>
<dbReference type="PANTHER" id="PTHR32071">
    <property type="entry name" value="TRANSCRIPTIONAL REGULATORY PROTEIN"/>
    <property type="match status" value="1"/>
</dbReference>
<name>A0A557QY23_9RHOO</name>
<keyword evidence="4" id="KW-0547">Nucleotide-binding</keyword>
<evidence type="ECO:0000259" key="12">
    <source>
        <dbReference type="PROSITE" id="PS51671"/>
    </source>
</evidence>
<accession>A0A557QY23</accession>
<gene>
    <name evidence="13" type="ORF">FHP91_09075</name>
</gene>
<dbReference type="InterPro" id="IPR058031">
    <property type="entry name" value="AAA_lid_NorR"/>
</dbReference>
<dbReference type="Gene3D" id="1.10.10.60">
    <property type="entry name" value="Homeodomain-like"/>
    <property type="match status" value="1"/>
</dbReference>
<keyword evidence="8" id="KW-0238">DNA-binding</keyword>
<dbReference type="InterPro" id="IPR009057">
    <property type="entry name" value="Homeodomain-like_sf"/>
</dbReference>
<dbReference type="Pfam" id="PF25601">
    <property type="entry name" value="AAA_lid_14"/>
    <property type="match status" value="1"/>
</dbReference>
<dbReference type="Gene3D" id="3.30.70.260">
    <property type="match status" value="1"/>
</dbReference>
<dbReference type="PROSITE" id="PS51671">
    <property type="entry name" value="ACT"/>
    <property type="match status" value="1"/>
</dbReference>
<dbReference type="PROSITE" id="PS00676">
    <property type="entry name" value="SIGMA54_INTERACT_2"/>
    <property type="match status" value="1"/>
</dbReference>
<dbReference type="GO" id="GO:0006355">
    <property type="term" value="P:regulation of DNA-templated transcription"/>
    <property type="evidence" value="ECO:0007669"/>
    <property type="project" value="InterPro"/>
</dbReference>
<dbReference type="SMART" id="SM00382">
    <property type="entry name" value="AAA"/>
    <property type="match status" value="1"/>
</dbReference>
<evidence type="ECO:0000313" key="14">
    <source>
        <dbReference type="Proteomes" id="UP000319502"/>
    </source>
</evidence>
<dbReference type="GO" id="GO:0005737">
    <property type="term" value="C:cytoplasm"/>
    <property type="evidence" value="ECO:0007669"/>
    <property type="project" value="UniProtKB-SubCell"/>
</dbReference>
<dbReference type="Gene3D" id="3.40.50.300">
    <property type="entry name" value="P-loop containing nucleotide triphosphate hydrolases"/>
    <property type="match status" value="1"/>
</dbReference>
<keyword evidence="5" id="KW-0058">Aromatic hydrocarbons catabolism</keyword>
<evidence type="ECO:0000256" key="6">
    <source>
        <dbReference type="ARBA" id="ARBA00022840"/>
    </source>
</evidence>
<dbReference type="Pfam" id="PF00158">
    <property type="entry name" value="Sigma54_activat"/>
    <property type="match status" value="1"/>
</dbReference>
<dbReference type="RefSeq" id="WP_144309255.1">
    <property type="nucleotide sequence ID" value="NZ_VMNK01000006.1"/>
</dbReference>
<dbReference type="PROSITE" id="PS50045">
    <property type="entry name" value="SIGMA54_INTERACT_4"/>
    <property type="match status" value="1"/>
</dbReference>
<keyword evidence="2" id="KW-0963">Cytoplasm</keyword>
<evidence type="ECO:0000256" key="2">
    <source>
        <dbReference type="ARBA" id="ARBA00022490"/>
    </source>
</evidence>
<dbReference type="InterPro" id="IPR025944">
    <property type="entry name" value="Sigma_54_int_dom_CS"/>
</dbReference>
<keyword evidence="6" id="KW-0067">ATP-binding</keyword>
<dbReference type="Gene3D" id="1.10.8.60">
    <property type="match status" value="1"/>
</dbReference>
<dbReference type="Proteomes" id="UP000319502">
    <property type="component" value="Unassembled WGS sequence"/>
</dbReference>
<evidence type="ECO:0000256" key="8">
    <source>
        <dbReference type="ARBA" id="ARBA00023125"/>
    </source>
</evidence>
<dbReference type="InterPro" id="IPR003593">
    <property type="entry name" value="AAA+_ATPase"/>
</dbReference>
<dbReference type="Pfam" id="PF18024">
    <property type="entry name" value="HTH_50"/>
    <property type="match status" value="1"/>
</dbReference>
<dbReference type="CDD" id="cd00009">
    <property type="entry name" value="AAA"/>
    <property type="match status" value="1"/>
</dbReference>
<comment type="caution">
    <text evidence="13">The sequence shown here is derived from an EMBL/GenBank/DDBJ whole genome shotgun (WGS) entry which is preliminary data.</text>
</comment>
<proteinExistence type="predicted"/>
<evidence type="ECO:0000256" key="4">
    <source>
        <dbReference type="ARBA" id="ARBA00022741"/>
    </source>
</evidence>
<organism evidence="13 14">
    <name type="scientific">Denitromonas halophila</name>
    <dbReference type="NCBI Taxonomy" id="1629404"/>
    <lineage>
        <taxon>Bacteria</taxon>
        <taxon>Pseudomonadati</taxon>
        <taxon>Pseudomonadota</taxon>
        <taxon>Betaproteobacteria</taxon>
        <taxon>Rhodocyclales</taxon>
        <taxon>Zoogloeaceae</taxon>
        <taxon>Denitromonas</taxon>
    </lineage>
</organism>
<protein>
    <recommendedName>
        <fullName evidence="10">HTH-type transcriptional regulatory protein TyrR</fullName>
    </recommendedName>
</protein>
<dbReference type="InterPro" id="IPR002912">
    <property type="entry name" value="ACT_dom"/>
</dbReference>
<dbReference type="AlphaFoldDB" id="A0A557QY23"/>
<evidence type="ECO:0000256" key="9">
    <source>
        <dbReference type="ARBA" id="ARBA00023163"/>
    </source>
</evidence>
<dbReference type="InterPro" id="IPR030828">
    <property type="entry name" value="HTH_TyrR"/>
</dbReference>
<dbReference type="Gene3D" id="3.30.450.20">
    <property type="entry name" value="PAS domain"/>
    <property type="match status" value="1"/>
</dbReference>
<dbReference type="EMBL" id="VMNK01000006">
    <property type="protein sequence ID" value="TVO57805.1"/>
    <property type="molecule type" value="Genomic_DNA"/>
</dbReference>
<dbReference type="SUPFAM" id="SSF52540">
    <property type="entry name" value="P-loop containing nucleoside triphosphate hydrolases"/>
    <property type="match status" value="1"/>
</dbReference>
<dbReference type="GO" id="GO:0005524">
    <property type="term" value="F:ATP binding"/>
    <property type="evidence" value="ECO:0007669"/>
    <property type="project" value="UniProtKB-KW"/>
</dbReference>
<dbReference type="PROSITE" id="PS00688">
    <property type="entry name" value="SIGMA54_INTERACT_3"/>
    <property type="match status" value="1"/>
</dbReference>
<dbReference type="OrthoDB" id="9761705at2"/>
<sequence>MRLVVTFKDRVGIAQEILAQMARRQLSVVNVEVDMSHVYIDAPDLHEPYFLETRAALFSVPGVVAVEAIDMLPGMRQRLHLEALLAAMADPVLAVDAGGGLINTNPAATPLADGSRDAGGQVTLHQLLDDRALADELLRQGFRVPAREISVRGKPFLLDVRPIHDPAYGADAPPVGGLITLHAPQRIGERLHALQHPDDHGFDAILGSSTALRAVKERAVRMAGTDSPLMLLGETGTGKELIALACHQASGRHEAPFLALNCAALPESLAESELFGYAPGAFSGAQRGGKPGLLEMADGGSVFLDEVGEMSPYLQAKLLRFLNDGRFRRVGGSRETQVDVRIISATHRNLERMVAEGDFREDLYYRLNVLTLQVPPLRERRDDIPLLAQHFIRRACTQSGRPPVRLSGAALDKLTANDWPGNVRQLQNVIFRTVTMQDRPLIDAEDVDLAGAAGPADDTLQPEQITDWTAAIDDFERVLLTRLYPHYPSSRRLATRLNTSHTMIANKLRKHRIRRSP</sequence>
<evidence type="ECO:0000259" key="11">
    <source>
        <dbReference type="PROSITE" id="PS50045"/>
    </source>
</evidence>
<evidence type="ECO:0000256" key="5">
    <source>
        <dbReference type="ARBA" id="ARBA00022797"/>
    </source>
</evidence>
<dbReference type="InterPro" id="IPR002078">
    <property type="entry name" value="Sigma_54_int"/>
</dbReference>
<feature type="domain" description="Sigma-54 factor interaction" evidence="11">
    <location>
        <begin position="205"/>
        <end position="435"/>
    </location>
</feature>
<dbReference type="NCBIfam" id="TIGR04381">
    <property type="entry name" value="HTH_TypR"/>
    <property type="match status" value="1"/>
</dbReference>
<dbReference type="FunFam" id="3.40.50.300:FF:000006">
    <property type="entry name" value="DNA-binding transcriptional regulator NtrC"/>
    <property type="match status" value="1"/>
</dbReference>
<evidence type="ECO:0000313" key="13">
    <source>
        <dbReference type="EMBL" id="TVO57805.1"/>
    </source>
</evidence>
<dbReference type="InterPro" id="IPR025943">
    <property type="entry name" value="Sigma_54_int_dom_ATP-bd_2"/>
</dbReference>
<feature type="domain" description="ACT" evidence="12">
    <location>
        <begin position="2"/>
        <end position="71"/>
    </location>
</feature>
<evidence type="ECO:0000256" key="10">
    <source>
        <dbReference type="ARBA" id="ARBA00029500"/>
    </source>
</evidence>
<reference evidence="13 14" key="1">
    <citation type="submission" date="2019-07" db="EMBL/GenBank/DDBJ databases">
        <title>The pathways for chlorine oxyanion respiration interact through the shared metabolite chlorate.</title>
        <authorList>
            <person name="Barnum T.P."/>
            <person name="Cheng Y."/>
            <person name="Hill K.A."/>
            <person name="Lucas L.N."/>
            <person name="Carlson H.K."/>
            <person name="Coates J.D."/>
        </authorList>
    </citation>
    <scope>NUCLEOTIDE SEQUENCE [LARGE SCALE GENOMIC DNA]</scope>
    <source>
        <strain evidence="13 14">SFB-3</strain>
    </source>
</reference>
<keyword evidence="3" id="KW-0678">Repressor</keyword>
<dbReference type="PROSITE" id="PS00675">
    <property type="entry name" value="SIGMA54_INTERACT_1"/>
    <property type="match status" value="1"/>
</dbReference>
<dbReference type="InterPro" id="IPR025662">
    <property type="entry name" value="Sigma_54_int_dom_ATP-bd_1"/>
</dbReference>
<keyword evidence="14" id="KW-1185">Reference proteome</keyword>
<dbReference type="PANTHER" id="PTHR32071:SF3">
    <property type="entry name" value="HTH-TYPE TRANSCRIPTIONAL REGULATORY PROTEIN TYRR"/>
    <property type="match status" value="1"/>
</dbReference>